<evidence type="ECO:0000256" key="3">
    <source>
        <dbReference type="ARBA" id="ARBA00022553"/>
    </source>
</evidence>
<evidence type="ECO:0000256" key="9">
    <source>
        <dbReference type="SAM" id="Phobius"/>
    </source>
</evidence>
<keyword evidence="3" id="KW-0597">Phosphoprotein</keyword>
<keyword evidence="6 12" id="KW-0418">Kinase</keyword>
<dbReference type="GO" id="GO:0016020">
    <property type="term" value="C:membrane"/>
    <property type="evidence" value="ECO:0007669"/>
    <property type="project" value="InterPro"/>
</dbReference>
<feature type="transmembrane region" description="Helical" evidence="9">
    <location>
        <begin position="127"/>
        <end position="147"/>
    </location>
</feature>
<dbReference type="InterPro" id="IPR050482">
    <property type="entry name" value="Sensor_HK_TwoCompSys"/>
</dbReference>
<dbReference type="Gene3D" id="1.20.5.1930">
    <property type="match status" value="1"/>
</dbReference>
<dbReference type="Pfam" id="PF02518">
    <property type="entry name" value="HATPase_c"/>
    <property type="match status" value="1"/>
</dbReference>
<name>W7ISN0_9PSEU</name>
<feature type="domain" description="Signal transduction histidine kinase subgroup 3 dimerisation and phosphoacceptor" evidence="11">
    <location>
        <begin position="169"/>
        <end position="234"/>
    </location>
</feature>
<comment type="catalytic activity">
    <reaction evidence="1">
        <text>ATP + protein L-histidine = ADP + protein N-phospho-L-histidine.</text>
        <dbReference type="EC" id="2.7.13.3"/>
    </reaction>
</comment>
<evidence type="ECO:0000256" key="7">
    <source>
        <dbReference type="ARBA" id="ARBA00022840"/>
    </source>
</evidence>
<dbReference type="EC" id="2.7.13.3" evidence="2"/>
<reference evidence="12 13" key="1">
    <citation type="journal article" date="2014" name="Genome Announc.">
        <title>Draft Genome Sequence of the Antitrypanosomally Active Sponge-Associated Bacterium Actinokineospora sp. Strain EG49.</title>
        <authorList>
            <person name="Harjes J."/>
            <person name="Ryu T."/>
            <person name="Abdelmohsen U.R."/>
            <person name="Moitinho-Silva L."/>
            <person name="Horn H."/>
            <person name="Ravasi T."/>
            <person name="Hentschel U."/>
        </authorList>
    </citation>
    <scope>NUCLEOTIDE SEQUENCE [LARGE SCALE GENOMIC DNA]</scope>
    <source>
        <strain evidence="12 13">EG49</strain>
    </source>
</reference>
<sequence>MLDVVAVAVVVALAVVRSPQAGPLGWGVAAALGAAVAARRWRPVAALVAAGAIGVAALVVGTGEDAVAVAVGLALYRVALTSARAGFLGVAGALSGVIGVGIVVWAAPGLPLVPAPEGAESFSTTPLSAAVYSAVVITGAWALAAAVRTRGRHAAELVESRTARAVAEERLRIARDIHDVVGHSLSLITMKAAVANAVAQDRPREREDALRTIEQVSRAALADVRTVLGAVRAPTTPALDDLVDAARSAGVTVTTDQADLTGAPAAVRISALRIAQEALTNVRRHARPPHCHLRTSVEPGALTVSVVDEGTTPPGPPGHGLLGIRERVALHGGTLHAGAAPGGGFTVHAVLPFDTALPCDAALPSEGTAPRAT</sequence>
<dbReference type="GO" id="GO:0046983">
    <property type="term" value="F:protein dimerization activity"/>
    <property type="evidence" value="ECO:0007669"/>
    <property type="project" value="InterPro"/>
</dbReference>
<evidence type="ECO:0000313" key="13">
    <source>
        <dbReference type="Proteomes" id="UP000019277"/>
    </source>
</evidence>
<protein>
    <recommendedName>
        <fullName evidence="2">histidine kinase</fullName>
        <ecNumber evidence="2">2.7.13.3</ecNumber>
    </recommendedName>
</protein>
<dbReference type="PANTHER" id="PTHR24421">
    <property type="entry name" value="NITRATE/NITRITE SENSOR PROTEIN NARX-RELATED"/>
    <property type="match status" value="1"/>
</dbReference>
<keyword evidence="4" id="KW-0808">Transferase</keyword>
<comment type="caution">
    <text evidence="12">The sequence shown here is derived from an EMBL/GenBank/DDBJ whole genome shotgun (WGS) entry which is preliminary data.</text>
</comment>
<evidence type="ECO:0000256" key="5">
    <source>
        <dbReference type="ARBA" id="ARBA00022741"/>
    </source>
</evidence>
<keyword evidence="5" id="KW-0547">Nucleotide-binding</keyword>
<accession>W7ISN0</accession>
<evidence type="ECO:0000259" key="10">
    <source>
        <dbReference type="Pfam" id="PF02518"/>
    </source>
</evidence>
<dbReference type="GO" id="GO:0005524">
    <property type="term" value="F:ATP binding"/>
    <property type="evidence" value="ECO:0007669"/>
    <property type="project" value="UniProtKB-KW"/>
</dbReference>
<keyword evidence="8" id="KW-0902">Two-component regulatory system</keyword>
<dbReference type="InterPro" id="IPR011712">
    <property type="entry name" value="Sig_transdc_His_kin_sub3_dim/P"/>
</dbReference>
<evidence type="ECO:0000259" key="11">
    <source>
        <dbReference type="Pfam" id="PF07730"/>
    </source>
</evidence>
<dbReference type="eggNOG" id="COG4585">
    <property type="taxonomic scope" value="Bacteria"/>
</dbReference>
<feature type="domain" description="Histidine kinase/HSP90-like ATPase" evidence="10">
    <location>
        <begin position="271"/>
        <end position="354"/>
    </location>
</feature>
<proteinExistence type="predicted"/>
<dbReference type="PANTHER" id="PTHR24421:SF10">
    <property type="entry name" value="NITRATE_NITRITE SENSOR PROTEIN NARQ"/>
    <property type="match status" value="1"/>
</dbReference>
<dbReference type="Proteomes" id="UP000019277">
    <property type="component" value="Unassembled WGS sequence"/>
</dbReference>
<dbReference type="GO" id="GO:0000155">
    <property type="term" value="F:phosphorelay sensor kinase activity"/>
    <property type="evidence" value="ECO:0007669"/>
    <property type="project" value="InterPro"/>
</dbReference>
<dbReference type="Pfam" id="PF07730">
    <property type="entry name" value="HisKA_3"/>
    <property type="match status" value="1"/>
</dbReference>
<dbReference type="EMBL" id="AYXG01000048">
    <property type="protein sequence ID" value="EWC63353.1"/>
    <property type="molecule type" value="Genomic_DNA"/>
</dbReference>
<evidence type="ECO:0000256" key="2">
    <source>
        <dbReference type="ARBA" id="ARBA00012438"/>
    </source>
</evidence>
<feature type="transmembrane region" description="Helical" evidence="9">
    <location>
        <begin position="87"/>
        <end position="107"/>
    </location>
</feature>
<evidence type="ECO:0000256" key="8">
    <source>
        <dbReference type="ARBA" id="ARBA00023012"/>
    </source>
</evidence>
<gene>
    <name evidence="12" type="ORF">UO65_1351</name>
</gene>
<dbReference type="PATRIC" id="fig|909613.9.peg.1365"/>
<dbReference type="AlphaFoldDB" id="W7ISN0"/>
<keyword evidence="9" id="KW-1133">Transmembrane helix</keyword>
<keyword evidence="7" id="KW-0067">ATP-binding</keyword>
<feature type="transmembrane region" description="Helical" evidence="9">
    <location>
        <begin position="43"/>
        <end position="75"/>
    </location>
</feature>
<dbReference type="CDD" id="cd16917">
    <property type="entry name" value="HATPase_UhpB-NarQ-NarX-like"/>
    <property type="match status" value="1"/>
</dbReference>
<evidence type="ECO:0000256" key="4">
    <source>
        <dbReference type="ARBA" id="ARBA00022679"/>
    </source>
</evidence>
<evidence type="ECO:0000256" key="1">
    <source>
        <dbReference type="ARBA" id="ARBA00000085"/>
    </source>
</evidence>
<dbReference type="SUPFAM" id="SSF55874">
    <property type="entry name" value="ATPase domain of HSP90 chaperone/DNA topoisomerase II/histidine kinase"/>
    <property type="match status" value="1"/>
</dbReference>
<evidence type="ECO:0000313" key="12">
    <source>
        <dbReference type="EMBL" id="EWC63353.1"/>
    </source>
</evidence>
<evidence type="ECO:0000256" key="6">
    <source>
        <dbReference type="ARBA" id="ARBA00022777"/>
    </source>
</evidence>
<dbReference type="InterPro" id="IPR036890">
    <property type="entry name" value="HATPase_C_sf"/>
</dbReference>
<dbReference type="InterPro" id="IPR003594">
    <property type="entry name" value="HATPase_dom"/>
</dbReference>
<dbReference type="Gene3D" id="3.30.565.10">
    <property type="entry name" value="Histidine kinase-like ATPase, C-terminal domain"/>
    <property type="match status" value="1"/>
</dbReference>
<dbReference type="STRING" id="909613.UO65_1351"/>
<keyword evidence="9" id="KW-0472">Membrane</keyword>
<organism evidence="12 13">
    <name type="scientific">Actinokineospora spheciospongiae</name>
    <dbReference type="NCBI Taxonomy" id="909613"/>
    <lineage>
        <taxon>Bacteria</taxon>
        <taxon>Bacillati</taxon>
        <taxon>Actinomycetota</taxon>
        <taxon>Actinomycetes</taxon>
        <taxon>Pseudonocardiales</taxon>
        <taxon>Pseudonocardiaceae</taxon>
        <taxon>Actinokineospora</taxon>
    </lineage>
</organism>
<keyword evidence="9" id="KW-0812">Transmembrane</keyword>
<keyword evidence="13" id="KW-1185">Reference proteome</keyword>